<sequence length="323" mass="35578">MALLTRATTIAATLCLLFSLPSHSSESLQLSAKARAGIAQQSNVNISELEQASGRSDSAVLLEAEVDATWQASTALQFTSGYSVQDTQYQHSADFNTRLHLGYLDASYQLGDSRIGANVYYALAELDSSRFLTLQQASLYSMHGLTPSWYIRPALTAGKKQFSQFSQRDADTLNVSADSFWFFANGQRFIAFGLTYHDEDSLDNAFSYTAPGVKLKLSSSYTLWHLDQQLQFSVKVSQRDYANVADNTVTNTDSDGFSNLNKKPNTTSPSRTDTHTQLAANWQLAINSHFAVITAIEHGDFSSSLDSADYRDTRSSVSLQLSF</sequence>
<feature type="region of interest" description="Disordered" evidence="1">
    <location>
        <begin position="253"/>
        <end position="274"/>
    </location>
</feature>
<feature type="chain" id="PRO_5009200260" description="Surface lipoprotein assembly modifier C-terminal domain-containing protein" evidence="2">
    <location>
        <begin position="25"/>
        <end position="323"/>
    </location>
</feature>
<accession>A0A1E7Q2B2</accession>
<feature type="domain" description="Surface lipoprotein assembly modifier C-terminal" evidence="3">
    <location>
        <begin position="51"/>
        <end position="245"/>
    </location>
</feature>
<name>A0A1E7Q2B2_9GAMM</name>
<dbReference type="Pfam" id="PF04575">
    <property type="entry name" value="SlipAM"/>
    <property type="match status" value="1"/>
</dbReference>
<evidence type="ECO:0000256" key="2">
    <source>
        <dbReference type="SAM" id="SignalP"/>
    </source>
</evidence>
<evidence type="ECO:0000313" key="4">
    <source>
        <dbReference type="EMBL" id="OEY68256.1"/>
    </source>
</evidence>
<keyword evidence="5" id="KW-1185">Reference proteome</keyword>
<dbReference type="EMBL" id="MKEK01000001">
    <property type="protein sequence ID" value="OEY68256.1"/>
    <property type="molecule type" value="Genomic_DNA"/>
</dbReference>
<dbReference type="RefSeq" id="WP_070047823.1">
    <property type="nucleotide sequence ID" value="NZ_CBCSDO010000011.1"/>
</dbReference>
<dbReference type="OrthoDB" id="6380601at2"/>
<organism evidence="4 5">
    <name type="scientific">Rheinheimera salexigens</name>
    <dbReference type="NCBI Taxonomy" id="1628148"/>
    <lineage>
        <taxon>Bacteria</taxon>
        <taxon>Pseudomonadati</taxon>
        <taxon>Pseudomonadota</taxon>
        <taxon>Gammaproteobacteria</taxon>
        <taxon>Chromatiales</taxon>
        <taxon>Chromatiaceae</taxon>
        <taxon>Rheinheimera</taxon>
    </lineage>
</organism>
<gene>
    <name evidence="4" type="ORF">BI198_00765</name>
</gene>
<dbReference type="InterPro" id="IPR007655">
    <property type="entry name" value="Slam_C"/>
</dbReference>
<dbReference type="AlphaFoldDB" id="A0A1E7Q2B2"/>
<evidence type="ECO:0000256" key="1">
    <source>
        <dbReference type="SAM" id="MobiDB-lite"/>
    </source>
</evidence>
<keyword evidence="2" id="KW-0732">Signal</keyword>
<feature type="signal peptide" evidence="2">
    <location>
        <begin position="1"/>
        <end position="24"/>
    </location>
</feature>
<evidence type="ECO:0000313" key="5">
    <source>
        <dbReference type="Proteomes" id="UP000242258"/>
    </source>
</evidence>
<reference evidence="5" key="1">
    <citation type="submission" date="2016-09" db="EMBL/GenBank/DDBJ databases">
        <authorList>
            <person name="Wan X."/>
            <person name="Hou S."/>
        </authorList>
    </citation>
    <scope>NUCLEOTIDE SEQUENCE [LARGE SCALE GENOMIC DNA]</scope>
    <source>
        <strain evidence="5">KH87</strain>
    </source>
</reference>
<dbReference type="Proteomes" id="UP000242258">
    <property type="component" value="Unassembled WGS sequence"/>
</dbReference>
<proteinExistence type="predicted"/>
<evidence type="ECO:0000259" key="3">
    <source>
        <dbReference type="Pfam" id="PF04575"/>
    </source>
</evidence>
<protein>
    <recommendedName>
        <fullName evidence="3">Surface lipoprotein assembly modifier C-terminal domain-containing protein</fullName>
    </recommendedName>
</protein>
<comment type="caution">
    <text evidence="4">The sequence shown here is derived from an EMBL/GenBank/DDBJ whole genome shotgun (WGS) entry which is preliminary data.</text>
</comment>
<dbReference type="STRING" id="1628148.BI198_00765"/>